<keyword evidence="3" id="KW-0862">Zinc</keyword>
<dbReference type="InterPro" id="IPR046349">
    <property type="entry name" value="C1-like_sf"/>
</dbReference>
<keyword evidence="2" id="KW-0677">Repeat</keyword>
<evidence type="ECO:0000256" key="3">
    <source>
        <dbReference type="ARBA" id="ARBA00022833"/>
    </source>
</evidence>
<dbReference type="PROSITE" id="PS50081">
    <property type="entry name" value="ZF_DAG_PE_2"/>
    <property type="match status" value="1"/>
</dbReference>
<dbReference type="GO" id="GO:0046872">
    <property type="term" value="F:metal ion binding"/>
    <property type="evidence" value="ECO:0007669"/>
    <property type="project" value="UniProtKB-KW"/>
</dbReference>
<organism evidence="5 6">
    <name type="scientific">Sorghum bicolor</name>
    <name type="common">Sorghum</name>
    <name type="synonym">Sorghum vulgare</name>
    <dbReference type="NCBI Taxonomy" id="4558"/>
    <lineage>
        <taxon>Eukaryota</taxon>
        <taxon>Viridiplantae</taxon>
        <taxon>Streptophyta</taxon>
        <taxon>Embryophyta</taxon>
        <taxon>Tracheophyta</taxon>
        <taxon>Spermatophyta</taxon>
        <taxon>Magnoliopsida</taxon>
        <taxon>Liliopsida</taxon>
        <taxon>Poales</taxon>
        <taxon>Poaceae</taxon>
        <taxon>PACMAD clade</taxon>
        <taxon>Panicoideae</taxon>
        <taxon>Andropogonodae</taxon>
        <taxon>Andropogoneae</taxon>
        <taxon>Sorghinae</taxon>
        <taxon>Sorghum</taxon>
    </lineage>
</organism>
<gene>
    <name evidence="5" type="ORF">BDA96_02G389800</name>
</gene>
<accession>A0A921RTD4</accession>
<evidence type="ECO:0000313" key="5">
    <source>
        <dbReference type="EMBL" id="KAG0545761.1"/>
    </source>
</evidence>
<dbReference type="SUPFAM" id="SSF57889">
    <property type="entry name" value="Cysteine-rich domain"/>
    <property type="match status" value="2"/>
</dbReference>
<dbReference type="OrthoDB" id="945197at2759"/>
<dbReference type="Pfam" id="PF03107">
    <property type="entry name" value="C1_2"/>
    <property type="match status" value="1"/>
</dbReference>
<name>A0A921RTD4_SORBI</name>
<keyword evidence="1" id="KW-0479">Metal-binding</keyword>
<dbReference type="Gramene" id="EER97526">
    <property type="protein sequence ID" value="EER97526"/>
    <property type="gene ID" value="SORBI_3002G371900"/>
</dbReference>
<reference evidence="5" key="1">
    <citation type="journal article" date="2019" name="BMC Genomics">
        <title>A new reference genome for Sorghum bicolor reveals high levels of sequence similarity between sweet and grain genotypes: implications for the genetics of sugar metabolism.</title>
        <authorList>
            <person name="Cooper E.A."/>
            <person name="Brenton Z.W."/>
            <person name="Flinn B.S."/>
            <person name="Jenkins J."/>
            <person name="Shu S."/>
            <person name="Flowers D."/>
            <person name="Luo F."/>
            <person name="Wang Y."/>
            <person name="Xia P."/>
            <person name="Barry K."/>
            <person name="Daum C."/>
            <person name="Lipzen A."/>
            <person name="Yoshinaga Y."/>
            <person name="Schmutz J."/>
            <person name="Saski C."/>
            <person name="Vermerris W."/>
            <person name="Kresovich S."/>
        </authorList>
    </citation>
    <scope>NUCLEOTIDE SEQUENCE</scope>
</reference>
<reference evidence="5" key="2">
    <citation type="submission" date="2020-10" db="EMBL/GenBank/DDBJ databases">
        <authorList>
            <person name="Cooper E.A."/>
            <person name="Brenton Z.W."/>
            <person name="Flinn B.S."/>
            <person name="Jenkins J."/>
            <person name="Shu S."/>
            <person name="Flowers D."/>
            <person name="Luo F."/>
            <person name="Wang Y."/>
            <person name="Xia P."/>
            <person name="Barry K."/>
            <person name="Daum C."/>
            <person name="Lipzen A."/>
            <person name="Yoshinaga Y."/>
            <person name="Schmutz J."/>
            <person name="Saski C."/>
            <person name="Vermerris W."/>
            <person name="Kresovich S."/>
        </authorList>
    </citation>
    <scope>NUCLEOTIDE SEQUENCE</scope>
</reference>
<evidence type="ECO:0000313" key="6">
    <source>
        <dbReference type="Proteomes" id="UP000807115"/>
    </source>
</evidence>
<dbReference type="KEGG" id="sbi:8060672"/>
<evidence type="ECO:0000256" key="2">
    <source>
        <dbReference type="ARBA" id="ARBA00022737"/>
    </source>
</evidence>
<dbReference type="InterPro" id="IPR004146">
    <property type="entry name" value="DC1"/>
</dbReference>
<evidence type="ECO:0000256" key="1">
    <source>
        <dbReference type="ARBA" id="ARBA00022723"/>
    </source>
</evidence>
<dbReference type="Proteomes" id="UP000807115">
    <property type="component" value="Chromosome 2"/>
</dbReference>
<protein>
    <recommendedName>
        <fullName evidence="4">Phorbol-ester/DAG-type domain-containing protein</fullName>
    </recommendedName>
</protein>
<proteinExistence type="predicted"/>
<dbReference type="PANTHER" id="PTHR47841">
    <property type="entry name" value="DIACYLGLYCEROL KINASE THETA-LIKE-RELATED"/>
    <property type="match status" value="1"/>
</dbReference>
<dbReference type="AlphaFoldDB" id="A0A921RTD4"/>
<evidence type="ECO:0000259" key="4">
    <source>
        <dbReference type="PROSITE" id="PS50081"/>
    </source>
</evidence>
<feature type="domain" description="Phorbol-ester/DAG-type" evidence="4">
    <location>
        <begin position="16"/>
        <end position="69"/>
    </location>
</feature>
<dbReference type="InterPro" id="IPR002219">
    <property type="entry name" value="PKC_DAG/PE"/>
</dbReference>
<sequence>MASNNNQATIRHFADPHPLGQTQYRHDEAGLCNICLLKLGGLRSRLTYGCYTCNIHLHSACARYFPETISFFAHPAHTLNLRRSPAGGRVCEICRGDCPPQGSFVYSCTAGCGFDVHPLCSMLPESVASPLDPSHQLCIFSSESPGSGSCSACHHPLPRWHYIGSSLKLHIACATGAAGQGSNSNGGGHAAVVQQGSQYGTVRQRSLFGAPAPGPAGYNYNPVIQGYGQAGSYYYVHPIHGNGIYYYGGPAMPSGGGYYGASGGGQQSIFQNPSNLMSGIARFLFSAAISAAASDLLSELLSASFS</sequence>
<dbReference type="PANTHER" id="PTHR47841:SF2">
    <property type="entry name" value="OS07G0609800 PROTEIN"/>
    <property type="match status" value="1"/>
</dbReference>
<comment type="caution">
    <text evidence="5">The sequence shown here is derived from an EMBL/GenBank/DDBJ whole genome shotgun (WGS) entry which is preliminary data.</text>
</comment>
<dbReference type="OMA" id="PEHELCM"/>
<dbReference type="EMBL" id="CM027681">
    <property type="protein sequence ID" value="KAG0545761.1"/>
    <property type="molecule type" value="Genomic_DNA"/>
</dbReference>